<comment type="caution">
    <text evidence="2">The sequence shown here is derived from an EMBL/GenBank/DDBJ whole genome shotgun (WGS) entry which is preliminary data.</text>
</comment>
<evidence type="ECO:0000256" key="1">
    <source>
        <dbReference type="SAM" id="MobiDB-lite"/>
    </source>
</evidence>
<evidence type="ECO:0000313" key="2">
    <source>
        <dbReference type="EMBL" id="KAK3402295.1"/>
    </source>
</evidence>
<keyword evidence="3" id="KW-1185">Reference proteome</keyword>
<feature type="compositionally biased region" description="Low complexity" evidence="1">
    <location>
        <begin position="29"/>
        <end position="48"/>
    </location>
</feature>
<dbReference type="Proteomes" id="UP001281003">
    <property type="component" value="Unassembled WGS sequence"/>
</dbReference>
<reference evidence="2" key="1">
    <citation type="journal article" date="2023" name="Mol. Phylogenet. Evol.">
        <title>Genome-scale phylogeny and comparative genomics of the fungal order Sordariales.</title>
        <authorList>
            <person name="Hensen N."/>
            <person name="Bonometti L."/>
            <person name="Westerberg I."/>
            <person name="Brannstrom I.O."/>
            <person name="Guillou S."/>
            <person name="Cros-Aarteil S."/>
            <person name="Calhoun S."/>
            <person name="Haridas S."/>
            <person name="Kuo A."/>
            <person name="Mondo S."/>
            <person name="Pangilinan J."/>
            <person name="Riley R."/>
            <person name="LaButti K."/>
            <person name="Andreopoulos B."/>
            <person name="Lipzen A."/>
            <person name="Chen C."/>
            <person name="Yan M."/>
            <person name="Daum C."/>
            <person name="Ng V."/>
            <person name="Clum A."/>
            <person name="Steindorff A."/>
            <person name="Ohm R.A."/>
            <person name="Martin F."/>
            <person name="Silar P."/>
            <person name="Natvig D.O."/>
            <person name="Lalanne C."/>
            <person name="Gautier V."/>
            <person name="Ament-Velasquez S.L."/>
            <person name="Kruys A."/>
            <person name="Hutchinson M.I."/>
            <person name="Powell A.J."/>
            <person name="Barry K."/>
            <person name="Miller A.N."/>
            <person name="Grigoriev I.V."/>
            <person name="Debuchy R."/>
            <person name="Gladieux P."/>
            <person name="Hiltunen Thoren M."/>
            <person name="Johannesson H."/>
        </authorList>
    </citation>
    <scope>NUCLEOTIDE SEQUENCE</scope>
    <source>
        <strain evidence="2">FGSC 1904</strain>
    </source>
</reference>
<name>A0AAE0UFV4_SORBR</name>
<feature type="region of interest" description="Disordered" evidence="1">
    <location>
        <begin position="1"/>
        <end position="64"/>
    </location>
</feature>
<dbReference type="AlphaFoldDB" id="A0AAE0UFV4"/>
<evidence type="ECO:0000313" key="3">
    <source>
        <dbReference type="Proteomes" id="UP001281003"/>
    </source>
</evidence>
<organism evidence="2 3">
    <name type="scientific">Sordaria brevicollis</name>
    <dbReference type="NCBI Taxonomy" id="83679"/>
    <lineage>
        <taxon>Eukaryota</taxon>
        <taxon>Fungi</taxon>
        <taxon>Dikarya</taxon>
        <taxon>Ascomycota</taxon>
        <taxon>Pezizomycotina</taxon>
        <taxon>Sordariomycetes</taxon>
        <taxon>Sordariomycetidae</taxon>
        <taxon>Sordariales</taxon>
        <taxon>Sordariaceae</taxon>
        <taxon>Sordaria</taxon>
    </lineage>
</organism>
<reference evidence="2" key="2">
    <citation type="submission" date="2023-07" db="EMBL/GenBank/DDBJ databases">
        <authorList>
            <consortium name="Lawrence Berkeley National Laboratory"/>
            <person name="Haridas S."/>
            <person name="Hensen N."/>
            <person name="Bonometti L."/>
            <person name="Westerberg I."/>
            <person name="Brannstrom I.O."/>
            <person name="Guillou S."/>
            <person name="Cros-Aarteil S."/>
            <person name="Calhoun S."/>
            <person name="Kuo A."/>
            <person name="Mondo S."/>
            <person name="Pangilinan J."/>
            <person name="Riley R."/>
            <person name="LaButti K."/>
            <person name="Andreopoulos B."/>
            <person name="Lipzen A."/>
            <person name="Chen C."/>
            <person name="Yanf M."/>
            <person name="Daum C."/>
            <person name="Ng V."/>
            <person name="Clum A."/>
            <person name="Steindorff A."/>
            <person name="Ohm R."/>
            <person name="Martin F."/>
            <person name="Silar P."/>
            <person name="Natvig D."/>
            <person name="Lalanne C."/>
            <person name="Gautier V."/>
            <person name="Ament-velasquez S.L."/>
            <person name="Kruys A."/>
            <person name="Hutchinson M.I."/>
            <person name="Powell A.J."/>
            <person name="Barry K."/>
            <person name="Miller A.N."/>
            <person name="Grigoriev I.V."/>
            <person name="Debuchy R."/>
            <person name="Gladieux P."/>
            <person name="Thoren M.H."/>
            <person name="Johannesson H."/>
        </authorList>
    </citation>
    <scope>NUCLEOTIDE SEQUENCE</scope>
    <source>
        <strain evidence="2">FGSC 1904</strain>
    </source>
</reference>
<sequence length="205" mass="23438">MERVPGHPPNEGQEGQPIVIESSPEKSAADNISPNAAAPSPPIQQQASTSVPATKAISIGSSSDQLSNPFYTVPEYHRPEPPLHIYITTRKKEAIYTWLDKQPDHPEQMSSPADLGLEEKSVRLQAIQWMERTYRDLPNGSEIEPPTWYRWCLERNDRPTAWIKDWDDGEVRPMTEEDDEIMGDLMQIDEEDEMMDEDEMYSPGW</sequence>
<dbReference type="EMBL" id="JAUTDP010000002">
    <property type="protein sequence ID" value="KAK3402295.1"/>
    <property type="molecule type" value="Genomic_DNA"/>
</dbReference>
<gene>
    <name evidence="2" type="ORF">B0T20DRAFT_476398</name>
</gene>
<accession>A0AAE0UFV4</accession>
<proteinExistence type="predicted"/>
<protein>
    <submittedName>
        <fullName evidence="2">Uncharacterized protein</fullName>
    </submittedName>
</protein>